<geneLocation type="plasmid" evidence="11 12">
    <name>unnamed5</name>
</geneLocation>
<protein>
    <submittedName>
        <fullName evidence="11">DUF5706 domain-containing protein</fullName>
    </submittedName>
</protein>
<evidence type="ECO:0000256" key="2">
    <source>
        <dbReference type="ARBA" id="ARBA00022475"/>
    </source>
</evidence>
<evidence type="ECO:0000256" key="5">
    <source>
        <dbReference type="ARBA" id="ARBA00022989"/>
    </source>
</evidence>
<keyword evidence="5 9" id="KW-1133">Transmembrane helix</keyword>
<evidence type="ECO:0000256" key="9">
    <source>
        <dbReference type="SAM" id="Phobius"/>
    </source>
</evidence>
<evidence type="ECO:0000256" key="1">
    <source>
        <dbReference type="ARBA" id="ARBA00004236"/>
    </source>
</evidence>
<accession>A0AAX3EQU1</accession>
<dbReference type="GO" id="GO:0005886">
    <property type="term" value="C:plasma membrane"/>
    <property type="evidence" value="ECO:0007669"/>
    <property type="project" value="UniProtKB-SubCell"/>
</dbReference>
<sequence length="198" mass="21869">MPWVYKKPDKDSPTAVPAAGEPAVPPQPDHAWKALSIINEWVRYADTKTGVTLAFIGVTSTVLFNLVKDEQQWTCRLVVAVIACVAALLLSVIFTYLALFPRVESRSGNSEDPDEESVNLLFFGSVSKHYSKKQPTYREVLSTLTRDAQKLTRQIASQIHENSHIATVKFKYVNRAIMAELVAVGLVVIVAVIATAGW</sequence>
<feature type="transmembrane region" description="Helical" evidence="9">
    <location>
        <begin position="79"/>
        <end position="100"/>
    </location>
</feature>
<evidence type="ECO:0000256" key="3">
    <source>
        <dbReference type="ARBA" id="ARBA00022692"/>
    </source>
</evidence>
<dbReference type="AlphaFoldDB" id="A0AAX3EQU1"/>
<evidence type="ECO:0000256" key="4">
    <source>
        <dbReference type="ARBA" id="ARBA00022741"/>
    </source>
</evidence>
<dbReference type="EMBL" id="CP101190">
    <property type="protein sequence ID" value="UYW00199.1"/>
    <property type="molecule type" value="Genomic_DNA"/>
</dbReference>
<keyword evidence="7 9" id="KW-0472">Membrane</keyword>
<feature type="domain" description="Pycsar effector protein" evidence="10">
    <location>
        <begin position="30"/>
        <end position="194"/>
    </location>
</feature>
<keyword evidence="4" id="KW-0547">Nucleotide-binding</keyword>
<evidence type="ECO:0000313" key="12">
    <source>
        <dbReference type="Proteomes" id="UP001163293"/>
    </source>
</evidence>
<feature type="transmembrane region" description="Helical" evidence="9">
    <location>
        <begin position="50"/>
        <end position="67"/>
    </location>
</feature>
<gene>
    <name evidence="11" type="ORF">NL394_23685</name>
</gene>
<proteinExistence type="predicted"/>
<keyword evidence="11" id="KW-0614">Plasmid</keyword>
<evidence type="ECO:0000256" key="6">
    <source>
        <dbReference type="ARBA" id="ARBA00023118"/>
    </source>
</evidence>
<keyword evidence="12" id="KW-1185">Reference proteome</keyword>
<dbReference type="Pfam" id="PF18967">
    <property type="entry name" value="PycTM"/>
    <property type="match status" value="1"/>
</dbReference>
<evidence type="ECO:0000256" key="7">
    <source>
        <dbReference type="ARBA" id="ARBA00023136"/>
    </source>
</evidence>
<feature type="region of interest" description="Disordered" evidence="8">
    <location>
        <begin position="1"/>
        <end position="24"/>
    </location>
</feature>
<dbReference type="InterPro" id="IPR043760">
    <property type="entry name" value="PycTM_dom"/>
</dbReference>
<feature type="compositionally biased region" description="Low complexity" evidence="8">
    <location>
        <begin position="13"/>
        <end position="22"/>
    </location>
</feature>
<feature type="transmembrane region" description="Helical" evidence="9">
    <location>
        <begin position="177"/>
        <end position="197"/>
    </location>
</feature>
<evidence type="ECO:0000256" key="8">
    <source>
        <dbReference type="SAM" id="MobiDB-lite"/>
    </source>
</evidence>
<evidence type="ECO:0000259" key="10">
    <source>
        <dbReference type="Pfam" id="PF18967"/>
    </source>
</evidence>
<dbReference type="GO" id="GO:0051607">
    <property type="term" value="P:defense response to virus"/>
    <property type="evidence" value="ECO:0007669"/>
    <property type="project" value="UniProtKB-KW"/>
</dbReference>
<organism evidence="11 12">
    <name type="scientific">Paenarthrobacter ureafaciens</name>
    <dbReference type="NCBI Taxonomy" id="37931"/>
    <lineage>
        <taxon>Bacteria</taxon>
        <taxon>Bacillati</taxon>
        <taxon>Actinomycetota</taxon>
        <taxon>Actinomycetes</taxon>
        <taxon>Micrococcales</taxon>
        <taxon>Micrococcaceae</taxon>
        <taxon>Paenarthrobacter</taxon>
    </lineage>
</organism>
<reference evidence="11" key="1">
    <citation type="submission" date="2022-07" db="EMBL/GenBank/DDBJ databases">
        <authorList>
            <person name="Wu T."/>
        </authorList>
    </citation>
    <scope>NUCLEOTIDE SEQUENCE</scope>
    <source>
        <strain evidence="11">SD-1</strain>
        <plasmid evidence="11">unnamed5</plasmid>
    </source>
</reference>
<keyword evidence="3 9" id="KW-0812">Transmembrane</keyword>
<comment type="subcellular location">
    <subcellularLocation>
        <location evidence="1">Cell membrane</location>
    </subcellularLocation>
</comment>
<dbReference type="RefSeq" id="WP_069694818.1">
    <property type="nucleotide sequence ID" value="NZ_CP101190.1"/>
</dbReference>
<dbReference type="GO" id="GO:0000166">
    <property type="term" value="F:nucleotide binding"/>
    <property type="evidence" value="ECO:0007669"/>
    <property type="project" value="UniProtKB-KW"/>
</dbReference>
<keyword evidence="6" id="KW-0051">Antiviral defense</keyword>
<name>A0AAX3EQU1_PAEUR</name>
<dbReference type="Proteomes" id="UP001163293">
    <property type="component" value="Plasmid unnamed5"/>
</dbReference>
<evidence type="ECO:0000313" key="11">
    <source>
        <dbReference type="EMBL" id="UYW00199.1"/>
    </source>
</evidence>
<keyword evidence="2" id="KW-1003">Cell membrane</keyword>
<feature type="compositionally biased region" description="Basic and acidic residues" evidence="8">
    <location>
        <begin position="1"/>
        <end position="12"/>
    </location>
</feature>